<organism evidence="1 2">
    <name type="scientific">Phytophthora oleae</name>
    <dbReference type="NCBI Taxonomy" id="2107226"/>
    <lineage>
        <taxon>Eukaryota</taxon>
        <taxon>Sar</taxon>
        <taxon>Stramenopiles</taxon>
        <taxon>Oomycota</taxon>
        <taxon>Peronosporomycetes</taxon>
        <taxon>Peronosporales</taxon>
        <taxon>Peronosporaceae</taxon>
        <taxon>Phytophthora</taxon>
    </lineage>
</organism>
<name>A0ABD3G1Q7_9STRA</name>
<dbReference type="Proteomes" id="UP001632037">
    <property type="component" value="Unassembled WGS sequence"/>
</dbReference>
<dbReference type="AlphaFoldDB" id="A0ABD3G1Q7"/>
<accession>A0ABD3G1Q7</accession>
<proteinExistence type="predicted"/>
<evidence type="ECO:0000313" key="1">
    <source>
        <dbReference type="EMBL" id="KAL3672552.1"/>
    </source>
</evidence>
<evidence type="ECO:0000313" key="2">
    <source>
        <dbReference type="Proteomes" id="UP001632037"/>
    </source>
</evidence>
<protein>
    <submittedName>
        <fullName evidence="1">Uncharacterized protein</fullName>
    </submittedName>
</protein>
<keyword evidence="2" id="KW-1185">Reference proteome</keyword>
<reference evidence="1 2" key="1">
    <citation type="submission" date="2024-09" db="EMBL/GenBank/DDBJ databases">
        <title>Genome sequencing and assembly of Phytophthora oleae, isolate VK10A, causative agent of rot of olive drupes.</title>
        <authorList>
            <person name="Conti Taguali S."/>
            <person name="Riolo M."/>
            <person name="La Spada F."/>
            <person name="Cacciola S.O."/>
            <person name="Dionisio G."/>
        </authorList>
    </citation>
    <scope>NUCLEOTIDE SEQUENCE [LARGE SCALE GENOMIC DNA]</scope>
    <source>
        <strain evidence="1 2">VK10A</strain>
    </source>
</reference>
<sequence>MATGMATLYERILALVPVNELHGGYNDVLSEEISLTNRAVNDVVAAFSKLQEIREAVRQLQQDSTGTRSASLTETMDATLDLQQKLQKKVELAAPEMTKPRGKRKITIVENCVNESGRNVPKTEVKSEDMVQAASLKQESLRECRGGKVKHKSTAVERNTVDEIGTEYSSLVSGLTVANCLEKLRVMTQLSVVERSKHLPGVLSKLTSLFSAHRETEQISILKYVILWAKLSADTGTL</sequence>
<dbReference type="EMBL" id="JBIMZQ010000003">
    <property type="protein sequence ID" value="KAL3672552.1"/>
    <property type="molecule type" value="Genomic_DNA"/>
</dbReference>
<gene>
    <name evidence="1" type="ORF">V7S43_001849</name>
</gene>
<comment type="caution">
    <text evidence="1">The sequence shown here is derived from an EMBL/GenBank/DDBJ whole genome shotgun (WGS) entry which is preliminary data.</text>
</comment>